<evidence type="ECO:0000313" key="3">
    <source>
        <dbReference type="RefSeq" id="XP_011204132.2"/>
    </source>
</evidence>
<protein>
    <submittedName>
        <fullName evidence="3">Uncharacterized protein LOC105226784</fullName>
    </submittedName>
</protein>
<feature type="compositionally biased region" description="Basic and acidic residues" evidence="1">
    <location>
        <begin position="1"/>
        <end position="18"/>
    </location>
</feature>
<keyword evidence="2" id="KW-1185">Reference proteome</keyword>
<reference evidence="2" key="1">
    <citation type="submission" date="2025-05" db="UniProtKB">
        <authorList>
            <consortium name="RefSeq"/>
        </authorList>
    </citation>
    <scope>NUCLEOTIDE SEQUENCE [LARGE SCALE GENOMIC DNA]</scope>
</reference>
<dbReference type="InParanoid" id="A0A6I9V5X2"/>
<gene>
    <name evidence="3" type="primary">LOC105226784</name>
</gene>
<feature type="compositionally biased region" description="Polar residues" evidence="1">
    <location>
        <begin position="184"/>
        <end position="202"/>
    </location>
</feature>
<proteinExistence type="predicted"/>
<dbReference type="FunCoup" id="A0A6I9V5X2">
    <property type="interactions" value="5"/>
</dbReference>
<reference evidence="3" key="2">
    <citation type="submission" date="2025-08" db="UniProtKB">
        <authorList>
            <consortium name="RefSeq"/>
        </authorList>
    </citation>
    <scope>IDENTIFICATION</scope>
    <source>
        <tissue evidence="3">Adult</tissue>
    </source>
</reference>
<feature type="compositionally biased region" description="Polar residues" evidence="1">
    <location>
        <begin position="79"/>
        <end position="92"/>
    </location>
</feature>
<evidence type="ECO:0000313" key="2">
    <source>
        <dbReference type="Proteomes" id="UP001652620"/>
    </source>
</evidence>
<sequence>MIRKSLTESDARPNDKSMELSASEINTSRLQCSQSSVSSESDLSFSLSIERDLDALLIDDELPAFEIRLISPLGRTPSPIDSNAEDLQTPTRLPQVDDDSTPNACQNTDFVALHEINALISPPADNEERRESLSRYNSLETIFEGVFLNTPPKNASNIRRTNSMRSNIIEKNFISRMHTDKENQIPNGIDSNSPSRNNYQPK</sequence>
<dbReference type="OrthoDB" id="8010101at2759"/>
<dbReference type="AlphaFoldDB" id="A0A6I9V5X2"/>
<dbReference type="GeneID" id="105226784"/>
<feature type="region of interest" description="Disordered" evidence="1">
    <location>
        <begin position="1"/>
        <end position="33"/>
    </location>
</feature>
<dbReference type="KEGG" id="bdr:105226784"/>
<feature type="region of interest" description="Disordered" evidence="1">
    <location>
        <begin position="181"/>
        <end position="202"/>
    </location>
</feature>
<evidence type="ECO:0000256" key="1">
    <source>
        <dbReference type="SAM" id="MobiDB-lite"/>
    </source>
</evidence>
<organism evidence="2 3">
    <name type="scientific">Bactrocera dorsalis</name>
    <name type="common">Oriental fruit fly</name>
    <name type="synonym">Dacus dorsalis</name>
    <dbReference type="NCBI Taxonomy" id="27457"/>
    <lineage>
        <taxon>Eukaryota</taxon>
        <taxon>Metazoa</taxon>
        <taxon>Ecdysozoa</taxon>
        <taxon>Arthropoda</taxon>
        <taxon>Hexapoda</taxon>
        <taxon>Insecta</taxon>
        <taxon>Pterygota</taxon>
        <taxon>Neoptera</taxon>
        <taxon>Endopterygota</taxon>
        <taxon>Diptera</taxon>
        <taxon>Brachycera</taxon>
        <taxon>Muscomorpha</taxon>
        <taxon>Tephritoidea</taxon>
        <taxon>Tephritidae</taxon>
        <taxon>Bactrocera</taxon>
        <taxon>Bactrocera</taxon>
    </lineage>
</organism>
<name>A0A6I9V5X2_BACDO</name>
<accession>A0A6I9V5X2</accession>
<dbReference type="Proteomes" id="UP001652620">
    <property type="component" value="Chromosome 2"/>
</dbReference>
<feature type="region of interest" description="Disordered" evidence="1">
    <location>
        <begin position="75"/>
        <end position="102"/>
    </location>
</feature>
<dbReference type="RefSeq" id="XP_011204132.2">
    <property type="nucleotide sequence ID" value="XM_011205830.4"/>
</dbReference>